<evidence type="ECO:0000313" key="2">
    <source>
        <dbReference type="Proteomes" id="UP000297229"/>
    </source>
</evidence>
<dbReference type="EMBL" id="PQXM01000197">
    <property type="protein sequence ID" value="TGO75691.1"/>
    <property type="molecule type" value="Genomic_DNA"/>
</dbReference>
<accession>A0A4Z1JPJ9</accession>
<reference evidence="1 2" key="1">
    <citation type="submission" date="2017-12" db="EMBL/GenBank/DDBJ databases">
        <title>Comparative genomics of Botrytis spp.</title>
        <authorList>
            <person name="Valero-Jimenez C.A."/>
            <person name="Tapia P."/>
            <person name="Veloso J."/>
            <person name="Silva-Moreno E."/>
            <person name="Staats M."/>
            <person name="Valdes J.H."/>
            <person name="Van Kan J.A.L."/>
        </authorList>
    </citation>
    <scope>NUCLEOTIDE SEQUENCE [LARGE SCALE GENOMIC DNA]</scope>
    <source>
        <strain evidence="1 2">Be9601</strain>
    </source>
</reference>
<proteinExistence type="predicted"/>
<sequence length="95" mass="10261">MPCCGMGNVIMVALYERMKISGCESCDGTAAMILCILCIINILQDVRGSCDDPGFRPTLERLSYPALGSFPAHVGCDYDDRVQGDQQLALTQGLN</sequence>
<name>A0A4Z1JPJ9_9HELO</name>
<comment type="caution">
    <text evidence="1">The sequence shown here is derived from an EMBL/GenBank/DDBJ whole genome shotgun (WGS) entry which is preliminary data.</text>
</comment>
<keyword evidence="2" id="KW-1185">Reference proteome</keyword>
<gene>
    <name evidence="1" type="ORF">BELL_0198g00100</name>
</gene>
<protein>
    <submittedName>
        <fullName evidence="1">Uncharacterized protein</fullName>
    </submittedName>
</protein>
<dbReference type="AlphaFoldDB" id="A0A4Z1JPJ9"/>
<dbReference type="Proteomes" id="UP000297229">
    <property type="component" value="Unassembled WGS sequence"/>
</dbReference>
<evidence type="ECO:0000313" key="1">
    <source>
        <dbReference type="EMBL" id="TGO75691.1"/>
    </source>
</evidence>
<organism evidence="1 2">
    <name type="scientific">Botrytis elliptica</name>
    <dbReference type="NCBI Taxonomy" id="278938"/>
    <lineage>
        <taxon>Eukaryota</taxon>
        <taxon>Fungi</taxon>
        <taxon>Dikarya</taxon>
        <taxon>Ascomycota</taxon>
        <taxon>Pezizomycotina</taxon>
        <taxon>Leotiomycetes</taxon>
        <taxon>Helotiales</taxon>
        <taxon>Sclerotiniaceae</taxon>
        <taxon>Botrytis</taxon>
    </lineage>
</organism>